<dbReference type="EC" id="3.4.23.43" evidence="5"/>
<evidence type="ECO:0000256" key="1">
    <source>
        <dbReference type="ARBA" id="ARBA00005801"/>
    </source>
</evidence>
<dbReference type="EMBL" id="JBHLUD010000015">
    <property type="protein sequence ID" value="MFC0547870.1"/>
    <property type="molecule type" value="Genomic_DNA"/>
</dbReference>
<dbReference type="Pfam" id="PF01478">
    <property type="entry name" value="Peptidase_A24"/>
    <property type="match status" value="1"/>
</dbReference>
<evidence type="ECO:0000259" key="4">
    <source>
        <dbReference type="Pfam" id="PF01478"/>
    </source>
</evidence>
<feature type="transmembrane region" description="Helical" evidence="3">
    <location>
        <begin position="114"/>
        <end position="135"/>
    </location>
</feature>
<dbReference type="RefSeq" id="WP_273938286.1">
    <property type="nucleotide sequence ID" value="NZ_CP097263.1"/>
</dbReference>
<dbReference type="PANTHER" id="PTHR30487">
    <property type="entry name" value="TYPE 4 PREPILIN-LIKE PROTEINS LEADER PEPTIDE-PROCESSING ENZYME"/>
    <property type="match status" value="1"/>
</dbReference>
<keyword evidence="3" id="KW-1133">Transmembrane helix</keyword>
<dbReference type="Proteomes" id="UP001589810">
    <property type="component" value="Unassembled WGS sequence"/>
</dbReference>
<feature type="transmembrane region" description="Helical" evidence="3">
    <location>
        <begin position="67"/>
        <end position="88"/>
    </location>
</feature>
<keyword evidence="3" id="KW-0472">Membrane</keyword>
<dbReference type="Gene3D" id="1.20.120.1220">
    <property type="match status" value="1"/>
</dbReference>
<keyword evidence="5" id="KW-0378">Hydrolase</keyword>
<feature type="transmembrane region" description="Helical" evidence="3">
    <location>
        <begin position="41"/>
        <end position="60"/>
    </location>
</feature>
<evidence type="ECO:0000313" key="5">
    <source>
        <dbReference type="EMBL" id="MFC0547870.1"/>
    </source>
</evidence>
<dbReference type="InterPro" id="IPR050882">
    <property type="entry name" value="Prepilin_peptidase/N-MTase"/>
</dbReference>
<dbReference type="PRINTS" id="PR00864">
    <property type="entry name" value="PREPILNPTASE"/>
</dbReference>
<dbReference type="InterPro" id="IPR014032">
    <property type="entry name" value="Peptidase_A24A_bac"/>
</dbReference>
<accession>A0ABV6N5L4</accession>
<keyword evidence="6" id="KW-1185">Reference proteome</keyword>
<keyword evidence="3" id="KW-0812">Transmembrane</keyword>
<evidence type="ECO:0000256" key="3">
    <source>
        <dbReference type="SAM" id="Phobius"/>
    </source>
</evidence>
<evidence type="ECO:0000313" key="6">
    <source>
        <dbReference type="Proteomes" id="UP001589810"/>
    </source>
</evidence>
<comment type="caution">
    <text evidence="5">The sequence shown here is derived from an EMBL/GenBank/DDBJ whole genome shotgun (WGS) entry which is preliminary data.</text>
</comment>
<dbReference type="GO" id="GO:0004190">
    <property type="term" value="F:aspartic-type endopeptidase activity"/>
    <property type="evidence" value="ECO:0007669"/>
    <property type="project" value="UniProtKB-EC"/>
</dbReference>
<name>A0ABV6N5L4_9PSEU</name>
<protein>
    <submittedName>
        <fullName evidence="5">Prepilin peptidase</fullName>
        <ecNumber evidence="5">3.4.23.43</ecNumber>
    </submittedName>
</protein>
<feature type="domain" description="Prepilin type IV endopeptidase peptidase" evidence="4">
    <location>
        <begin position="26"/>
        <end position="132"/>
    </location>
</feature>
<dbReference type="PANTHER" id="PTHR30487:SF0">
    <property type="entry name" value="PREPILIN LEADER PEPTIDASE_N-METHYLTRANSFERASE-RELATED"/>
    <property type="match status" value="1"/>
</dbReference>
<gene>
    <name evidence="5" type="ORF">ACFFH7_40640</name>
</gene>
<proteinExistence type="inferred from homology"/>
<evidence type="ECO:0000256" key="2">
    <source>
        <dbReference type="RuleBase" id="RU003793"/>
    </source>
</evidence>
<comment type="similarity">
    <text evidence="1 2">Belongs to the peptidase A24 family.</text>
</comment>
<organism evidence="5 6">
    <name type="scientific">Kutzneria chonburiensis</name>
    <dbReference type="NCBI Taxonomy" id="1483604"/>
    <lineage>
        <taxon>Bacteria</taxon>
        <taxon>Bacillati</taxon>
        <taxon>Actinomycetota</taxon>
        <taxon>Actinomycetes</taxon>
        <taxon>Pseudonocardiales</taxon>
        <taxon>Pseudonocardiaceae</taxon>
        <taxon>Kutzneria</taxon>
    </lineage>
</organism>
<reference evidence="5 6" key="1">
    <citation type="submission" date="2024-09" db="EMBL/GenBank/DDBJ databases">
        <authorList>
            <person name="Sun Q."/>
            <person name="Mori K."/>
        </authorList>
    </citation>
    <scope>NUCLEOTIDE SEQUENCE [LARGE SCALE GENOMIC DNA]</scope>
    <source>
        <strain evidence="5 6">TBRC 1432</strain>
    </source>
</reference>
<dbReference type="InterPro" id="IPR000045">
    <property type="entry name" value="Prepilin_IV_endopep_pep"/>
</dbReference>
<sequence>MFALLAWKFSTDLAVLAPSWLAAAGLPLTVLDLRQRRLPNWLVLPAYPVVIGFVAVDAAVSCEPWSLVRSIAGMAIFAIFVGVLYWIFGNRQGVGGGDIKLAGVVGAVLGQSGWGPFSTGMVASWFLAAIVLLPLRVLHAADEKTDMAFDPFLLAGAGVTLLIP</sequence>